<evidence type="ECO:0000313" key="1">
    <source>
        <dbReference type="EMBL" id="PXF60742.1"/>
    </source>
</evidence>
<name>A0AC61L3E3_9EURY</name>
<dbReference type="EMBL" id="PQXF01000012">
    <property type="protein sequence ID" value="PXF60742.1"/>
    <property type="molecule type" value="Genomic_DNA"/>
</dbReference>
<proteinExistence type="predicted"/>
<sequence>MNVDGRGILEIKRRRELANYYYDNFRKHYETKKFSKASEFLWGTLNALVYAIGLFYGRKLTTHRSVVDFAKELASAYKDKEMGELINDAETIHANFFHDFMDEYNFENYRRKTEKLLKRLVEILDHEMQTQFQGR</sequence>
<gene>
    <name evidence="1" type="ORF">C4B59_07900</name>
</gene>
<evidence type="ECO:0000313" key="2">
    <source>
        <dbReference type="Proteomes" id="UP000248329"/>
    </source>
</evidence>
<organism evidence="1 2">
    <name type="scientific">Candidatus Methanogaster sp</name>
    <dbReference type="NCBI Taxonomy" id="3386292"/>
    <lineage>
        <taxon>Archaea</taxon>
        <taxon>Methanobacteriati</taxon>
        <taxon>Methanobacteriota</taxon>
        <taxon>Stenosarchaea group</taxon>
        <taxon>Methanomicrobia</taxon>
        <taxon>Methanosarcinales</taxon>
        <taxon>ANME-2 cluster</taxon>
        <taxon>Candidatus Methanogasteraceae</taxon>
        <taxon>Candidatus Methanogaster</taxon>
    </lineage>
</organism>
<accession>A0AC61L3E3</accession>
<comment type="caution">
    <text evidence="1">The sequence shown here is derived from an EMBL/GenBank/DDBJ whole genome shotgun (WGS) entry which is preliminary data.</text>
</comment>
<reference evidence="1" key="1">
    <citation type="submission" date="2018-01" db="EMBL/GenBank/DDBJ databases">
        <authorList>
            <person name="Krukenberg V."/>
        </authorList>
    </citation>
    <scope>NUCLEOTIDE SEQUENCE</scope>
    <source>
        <strain evidence="1">E20ANME2</strain>
    </source>
</reference>
<protein>
    <submittedName>
        <fullName evidence="1">Uncharacterized protein</fullName>
    </submittedName>
</protein>
<dbReference type="Proteomes" id="UP000248329">
    <property type="component" value="Unassembled WGS sequence"/>
</dbReference>